<evidence type="ECO:0000313" key="1">
    <source>
        <dbReference type="EMBL" id="EKM54805.1"/>
    </source>
</evidence>
<dbReference type="InParanoid" id="K5W6Q7"/>
<proteinExistence type="predicted"/>
<dbReference type="GeneID" id="18912983"/>
<protein>
    <submittedName>
        <fullName evidence="1">Uncharacterized protein</fullName>
    </submittedName>
</protein>
<keyword evidence="2" id="KW-1185">Reference proteome</keyword>
<dbReference type="OrthoDB" id="3022201at2759"/>
<dbReference type="EMBL" id="JH930473">
    <property type="protein sequence ID" value="EKM54805.1"/>
    <property type="molecule type" value="Genomic_DNA"/>
</dbReference>
<accession>K5W6Q7</accession>
<dbReference type="HOGENOM" id="CLU_2334342_0_0_1"/>
<dbReference type="RefSeq" id="XP_007397483.1">
    <property type="nucleotide sequence ID" value="XM_007397421.1"/>
</dbReference>
<dbReference type="AlphaFoldDB" id="K5W6Q7"/>
<dbReference type="Proteomes" id="UP000008370">
    <property type="component" value="Unassembled WGS sequence"/>
</dbReference>
<gene>
    <name evidence="1" type="ORF">PHACADRAFT_210585</name>
</gene>
<dbReference type="KEGG" id="pco:PHACADRAFT_210585"/>
<organism evidence="1 2">
    <name type="scientific">Phanerochaete carnosa (strain HHB-10118-sp)</name>
    <name type="common">White-rot fungus</name>
    <name type="synonym">Peniophora carnosa</name>
    <dbReference type="NCBI Taxonomy" id="650164"/>
    <lineage>
        <taxon>Eukaryota</taxon>
        <taxon>Fungi</taxon>
        <taxon>Dikarya</taxon>
        <taxon>Basidiomycota</taxon>
        <taxon>Agaricomycotina</taxon>
        <taxon>Agaricomycetes</taxon>
        <taxon>Polyporales</taxon>
        <taxon>Phanerochaetaceae</taxon>
        <taxon>Phanerochaete</taxon>
    </lineage>
</organism>
<evidence type="ECO:0000313" key="2">
    <source>
        <dbReference type="Proteomes" id="UP000008370"/>
    </source>
</evidence>
<name>K5W6Q7_PHACS</name>
<reference evidence="1 2" key="1">
    <citation type="journal article" date="2012" name="BMC Genomics">
        <title>Comparative genomics of the white-rot fungi, Phanerochaete carnosa and P. chrysosporium, to elucidate the genetic basis of the distinct wood types they colonize.</title>
        <authorList>
            <person name="Suzuki H."/>
            <person name="MacDonald J."/>
            <person name="Syed K."/>
            <person name="Salamov A."/>
            <person name="Hori C."/>
            <person name="Aerts A."/>
            <person name="Henrissat B."/>
            <person name="Wiebenga A."/>
            <person name="vanKuyk P.A."/>
            <person name="Barry K."/>
            <person name="Lindquist E."/>
            <person name="LaButti K."/>
            <person name="Lapidus A."/>
            <person name="Lucas S."/>
            <person name="Coutinho P."/>
            <person name="Gong Y."/>
            <person name="Samejima M."/>
            <person name="Mahadevan R."/>
            <person name="Abou-Zaid M."/>
            <person name="de Vries R.P."/>
            <person name="Igarashi K."/>
            <person name="Yadav J.S."/>
            <person name="Grigoriev I.V."/>
            <person name="Master E.R."/>
        </authorList>
    </citation>
    <scope>NUCLEOTIDE SEQUENCE [LARGE SCALE GENOMIC DNA]</scope>
    <source>
        <strain evidence="1 2">HHB-10118-sp</strain>
    </source>
</reference>
<sequence length="98" mass="10949">MTTYGNPQTGLLVVWTDPAKEEVTAMANEERFGGNAVAWHEQKVRKYAEEKDIKATKGRIRKPAHIGGVDPTEREHITVTFKLGSKDLGARHVYTDAK</sequence>